<feature type="compositionally biased region" description="Acidic residues" evidence="1">
    <location>
        <begin position="73"/>
        <end position="85"/>
    </location>
</feature>
<evidence type="ECO:0000256" key="1">
    <source>
        <dbReference type="SAM" id="MobiDB-lite"/>
    </source>
</evidence>
<feature type="region of interest" description="Disordered" evidence="1">
    <location>
        <begin position="61"/>
        <end position="85"/>
    </location>
</feature>
<evidence type="ECO:0000313" key="3">
    <source>
        <dbReference type="Proteomes" id="UP001374535"/>
    </source>
</evidence>
<reference evidence="2 3" key="1">
    <citation type="journal article" date="2023" name="Life. Sci Alliance">
        <title>Evolutionary insights into 3D genome organization and epigenetic landscape of Vigna mungo.</title>
        <authorList>
            <person name="Junaid A."/>
            <person name="Singh B."/>
            <person name="Bhatia S."/>
        </authorList>
    </citation>
    <scope>NUCLEOTIDE SEQUENCE [LARGE SCALE GENOMIC DNA]</scope>
    <source>
        <strain evidence="2">Urdbean</strain>
    </source>
</reference>
<name>A0AAQ3S4I6_VIGMU</name>
<dbReference type="Proteomes" id="UP001374535">
    <property type="component" value="Chromosome 4"/>
</dbReference>
<proteinExistence type="predicted"/>
<protein>
    <submittedName>
        <fullName evidence="2">Uncharacterized protein</fullName>
    </submittedName>
</protein>
<evidence type="ECO:0000313" key="2">
    <source>
        <dbReference type="EMBL" id="WVZ15424.1"/>
    </source>
</evidence>
<dbReference type="AlphaFoldDB" id="A0AAQ3S4I6"/>
<keyword evidence="3" id="KW-1185">Reference proteome</keyword>
<dbReference type="EMBL" id="CP144697">
    <property type="protein sequence ID" value="WVZ15424.1"/>
    <property type="molecule type" value="Genomic_DNA"/>
</dbReference>
<accession>A0AAQ3S4I6</accession>
<organism evidence="2 3">
    <name type="scientific">Vigna mungo</name>
    <name type="common">Black gram</name>
    <name type="synonym">Phaseolus mungo</name>
    <dbReference type="NCBI Taxonomy" id="3915"/>
    <lineage>
        <taxon>Eukaryota</taxon>
        <taxon>Viridiplantae</taxon>
        <taxon>Streptophyta</taxon>
        <taxon>Embryophyta</taxon>
        <taxon>Tracheophyta</taxon>
        <taxon>Spermatophyta</taxon>
        <taxon>Magnoliopsida</taxon>
        <taxon>eudicotyledons</taxon>
        <taxon>Gunneridae</taxon>
        <taxon>Pentapetalae</taxon>
        <taxon>rosids</taxon>
        <taxon>fabids</taxon>
        <taxon>Fabales</taxon>
        <taxon>Fabaceae</taxon>
        <taxon>Papilionoideae</taxon>
        <taxon>50 kb inversion clade</taxon>
        <taxon>NPAAA clade</taxon>
        <taxon>indigoferoid/millettioid clade</taxon>
        <taxon>Phaseoleae</taxon>
        <taxon>Vigna</taxon>
    </lineage>
</organism>
<gene>
    <name evidence="2" type="ORF">V8G54_012990</name>
</gene>
<sequence>MLDMKLALLDAKLEAVNRIGLVQADMLRQVFASSYRNLITPAEYTSIVAWPRDQPYFTGGGGASSHGATANDDVQEEADDDDDADEDADMNINALYVKSLNRSILKATLERMSGLFGSFSMFSSQGETRDELGDNFRHWCIVYTNFSFLANCANSFELDPTETMKSYGSISTGGVRIGTPAMTSRGCLEEDVLLRSVGNDIKRLFGRRCFT</sequence>